<dbReference type="InterPro" id="IPR041650">
    <property type="entry name" value="HEPN_Swt1"/>
</dbReference>
<evidence type="ECO:0000313" key="2">
    <source>
        <dbReference type="EMBL" id="MBV6340159.1"/>
    </source>
</evidence>
<dbReference type="GO" id="GO:0005524">
    <property type="term" value="F:ATP binding"/>
    <property type="evidence" value="ECO:0007669"/>
    <property type="project" value="UniProtKB-KW"/>
</dbReference>
<proteinExistence type="predicted"/>
<accession>A0ABS6RU50</accession>
<dbReference type="EMBL" id="JABXWD010000009">
    <property type="protein sequence ID" value="MBV6340159.1"/>
    <property type="molecule type" value="Genomic_DNA"/>
</dbReference>
<dbReference type="Proteomes" id="UP001196980">
    <property type="component" value="Unassembled WGS sequence"/>
</dbReference>
<dbReference type="Pfam" id="PF18731">
    <property type="entry name" value="HEPN_Swt1"/>
    <property type="match status" value="1"/>
</dbReference>
<name>A0ABS6RU50_9BACT</name>
<feature type="domain" description="Swt1-like HEPN" evidence="1">
    <location>
        <begin position="368"/>
        <end position="472"/>
    </location>
</feature>
<evidence type="ECO:0000259" key="1">
    <source>
        <dbReference type="Pfam" id="PF18731"/>
    </source>
</evidence>
<organism evidence="2 3">
    <name type="scientific">Candidatus Magnetobacterium casense</name>
    <dbReference type="NCBI Taxonomy" id="1455061"/>
    <lineage>
        <taxon>Bacteria</taxon>
        <taxon>Pseudomonadati</taxon>
        <taxon>Nitrospirota</taxon>
        <taxon>Thermodesulfovibrionia</taxon>
        <taxon>Thermodesulfovibrionales</taxon>
        <taxon>Candidatus Magnetobacteriaceae</taxon>
        <taxon>Candidatus Magnetobacterium</taxon>
    </lineage>
</organism>
<sequence length="509" mass="59657">MESDFENPFADYGNIVSGNRFIGRHDSLREIESRVINPSESGNMAIIGNHRIGKSSLVFKAIMDRRKVLQDKKQLPVWINLATCDQASSFFRSLVTHSYYEMTDLDWLTPTIIAAAESVFQDGLSWTDSYFRIQRFFKRVRQAGIRILFVLDEFDHARKLFKDNISAFQALRELSYNPEWRVTFITTSRRTIRNIELQTGAISNFDLTLHKLYLGMFDESDIEEYFARISSIGIEVTEAFKEKVRFYCGRHPHLLEVLGYEIVKSFSNQHVTDVDQAADKSERSFFDQYEHMVSLLNEDDSLKIILQILFGPVVDVKPTHVNEFQLYGLIQPNQEGNYCAFSEHFQTYLRLIERQSNLWPIWKKTEIALRNIITTTMREKYGEPWIDKLEKAHSKLKPIFDKCREAQQKEEKSFKDRASCDLIDYTYPQDLFAIIFAEWVEFKALFGKDTNYWAQRADLLARVRNPLAHNREQILLDYERQIAEGYCNEILETLRTNTEKHSKANMQAP</sequence>
<dbReference type="RefSeq" id="WP_218250781.1">
    <property type="nucleotide sequence ID" value="NZ_JABXWD010000009.1"/>
</dbReference>
<keyword evidence="3" id="KW-1185">Reference proteome</keyword>
<gene>
    <name evidence="2" type="ORF">HWQ67_01045</name>
</gene>
<comment type="caution">
    <text evidence="2">The sequence shown here is derived from an EMBL/GenBank/DDBJ whole genome shotgun (WGS) entry which is preliminary data.</text>
</comment>
<protein>
    <submittedName>
        <fullName evidence="2">ATP-binding protein</fullName>
    </submittedName>
</protein>
<keyword evidence="2" id="KW-0547">Nucleotide-binding</keyword>
<evidence type="ECO:0000313" key="3">
    <source>
        <dbReference type="Proteomes" id="UP001196980"/>
    </source>
</evidence>
<keyword evidence="2" id="KW-0067">ATP-binding</keyword>
<reference evidence="2 3" key="1">
    <citation type="journal article" date="2020" name="J Geophys Res Biogeosci">
        <title>Magnetotaxis as an Adaptation to Enable Bacterial Shuttling of Microbial Sulfur and Sulfur Cycling Across Aquatic Oxic#Anoxic Interfaces.</title>
        <authorList>
            <person name="Li J."/>
            <person name="Liu P."/>
            <person name="Wang J."/>
            <person name="Roberts A.P."/>
            <person name="Pan Y."/>
        </authorList>
    </citation>
    <scope>NUCLEOTIDE SEQUENCE [LARGE SCALE GENOMIC DNA]</scope>
    <source>
        <strain evidence="2 3">MYR-1_YQ</strain>
    </source>
</reference>